<dbReference type="GO" id="GO:0032580">
    <property type="term" value="C:Golgi cisterna membrane"/>
    <property type="evidence" value="ECO:0007669"/>
    <property type="project" value="UniProtKB-SubCell"/>
</dbReference>
<dbReference type="EC" id="2.4.1.-" evidence="9"/>
<keyword evidence="3 9" id="KW-0808">Transferase</keyword>
<dbReference type="InterPro" id="IPR008428">
    <property type="entry name" value="Chond_GalNAc"/>
</dbReference>
<organism evidence="10 11">
    <name type="scientific">Knipowitschia caucasica</name>
    <name type="common">Caucasian dwarf goby</name>
    <name type="synonym">Pomatoschistus caucasicus</name>
    <dbReference type="NCBI Taxonomy" id="637954"/>
    <lineage>
        <taxon>Eukaryota</taxon>
        <taxon>Metazoa</taxon>
        <taxon>Chordata</taxon>
        <taxon>Craniata</taxon>
        <taxon>Vertebrata</taxon>
        <taxon>Euteleostomi</taxon>
        <taxon>Actinopterygii</taxon>
        <taxon>Neopterygii</taxon>
        <taxon>Teleostei</taxon>
        <taxon>Neoteleostei</taxon>
        <taxon>Acanthomorphata</taxon>
        <taxon>Gobiaria</taxon>
        <taxon>Gobiiformes</taxon>
        <taxon>Gobioidei</taxon>
        <taxon>Gobiidae</taxon>
        <taxon>Gobiinae</taxon>
        <taxon>Knipowitschia</taxon>
    </lineage>
</organism>
<evidence type="ECO:0000256" key="4">
    <source>
        <dbReference type="ARBA" id="ARBA00022692"/>
    </source>
</evidence>
<keyword evidence="5 9" id="KW-0735">Signal-anchor</keyword>
<keyword evidence="8" id="KW-0472">Membrane</keyword>
<evidence type="ECO:0000256" key="7">
    <source>
        <dbReference type="ARBA" id="ARBA00023034"/>
    </source>
</evidence>
<proteinExistence type="inferred from homology"/>
<dbReference type="InterPro" id="IPR029044">
    <property type="entry name" value="Nucleotide-diphossugar_trans"/>
</dbReference>
<evidence type="ECO:0000256" key="5">
    <source>
        <dbReference type="ARBA" id="ARBA00022968"/>
    </source>
</evidence>
<name>A0AAV2KQR7_KNICA</name>
<dbReference type="PANTHER" id="PTHR12369">
    <property type="entry name" value="CHONDROITIN SYNTHASE"/>
    <property type="match status" value="1"/>
</dbReference>
<evidence type="ECO:0000256" key="8">
    <source>
        <dbReference type="ARBA" id="ARBA00023136"/>
    </source>
</evidence>
<dbReference type="EMBL" id="OZ035824">
    <property type="protein sequence ID" value="CAL1592307.1"/>
    <property type="molecule type" value="Genomic_DNA"/>
</dbReference>
<evidence type="ECO:0000256" key="2">
    <source>
        <dbReference type="ARBA" id="ARBA00009239"/>
    </source>
</evidence>
<comment type="similarity">
    <text evidence="2 9">Belongs to the chondroitin N-acetylgalactosaminyltransferase family.</text>
</comment>
<dbReference type="PANTHER" id="PTHR12369:SF15">
    <property type="entry name" value="BETA-1,4-N-ACETYLGALACTOSAMINYLTRANSFERASE 3"/>
    <property type="match status" value="1"/>
</dbReference>
<evidence type="ECO:0000256" key="6">
    <source>
        <dbReference type="ARBA" id="ARBA00022989"/>
    </source>
</evidence>
<sequence length="343" mass="39907">MPLKENDNTPAKWTQTFKIKSVDYQGQKSHNLNMNCRETGNAQVPEAEAEAIVGAYMEKVTQRHPGWRLERVVNMVRNVDVKKGKRYLLELLMRDESGEARRISEYVYAESSSGPDQHQLKICYPTGFRWNPQATVHFVIPVKNQARWVHLLIRDVETLVRETGDSHFNLILTDFSSSDMDMEQALVRSQIPRYQYKKLSGNFERSRGLQEGVNLIKDPHSIVFLFDLHISFPSHIIDLIRKHCVEGYQAFAPVVMRMECGSSPIDARGLWEVQGFGLLGLYKSDLMKVGGMNVREFKGRWGGEDWELLDRIIMGGLEVERFYMRNFYHHYHSKRGMWNVNHR</sequence>
<evidence type="ECO:0000256" key="3">
    <source>
        <dbReference type="ARBA" id="ARBA00022679"/>
    </source>
</evidence>
<keyword evidence="11" id="KW-1185">Reference proteome</keyword>
<dbReference type="InterPro" id="IPR051227">
    <property type="entry name" value="CS_glycosyltransferase"/>
</dbReference>
<dbReference type="Proteomes" id="UP001497482">
    <property type="component" value="Chromosome 2"/>
</dbReference>
<dbReference type="GO" id="GO:0008376">
    <property type="term" value="F:acetylgalactosaminyltransferase activity"/>
    <property type="evidence" value="ECO:0007669"/>
    <property type="project" value="InterPro"/>
</dbReference>
<comment type="subcellular location">
    <subcellularLocation>
        <location evidence="1 9">Golgi apparatus</location>
        <location evidence="1 9">Golgi stack membrane</location>
        <topology evidence="1 9">Single-pass type II membrane protein</topology>
    </subcellularLocation>
</comment>
<gene>
    <name evidence="10" type="ORF">KC01_LOCUS21576</name>
</gene>
<dbReference type="AlphaFoldDB" id="A0AAV2KQR7"/>
<keyword evidence="4" id="KW-0812">Transmembrane</keyword>
<evidence type="ECO:0000256" key="1">
    <source>
        <dbReference type="ARBA" id="ARBA00004447"/>
    </source>
</evidence>
<evidence type="ECO:0000313" key="11">
    <source>
        <dbReference type="Proteomes" id="UP001497482"/>
    </source>
</evidence>
<evidence type="ECO:0000313" key="10">
    <source>
        <dbReference type="EMBL" id="CAL1592307.1"/>
    </source>
</evidence>
<reference evidence="10 11" key="1">
    <citation type="submission" date="2024-04" db="EMBL/GenBank/DDBJ databases">
        <authorList>
            <person name="Waldvogel A.-M."/>
            <person name="Schoenle A."/>
        </authorList>
    </citation>
    <scope>NUCLEOTIDE SEQUENCE [LARGE SCALE GENOMIC DNA]</scope>
</reference>
<protein>
    <recommendedName>
        <fullName evidence="9">Hexosyltransferase</fullName>
        <ecNumber evidence="9">2.4.1.-</ecNumber>
    </recommendedName>
</protein>
<dbReference type="Pfam" id="PF05679">
    <property type="entry name" value="CHGN"/>
    <property type="match status" value="1"/>
</dbReference>
<accession>A0AAV2KQR7</accession>
<dbReference type="Gene3D" id="3.90.550.10">
    <property type="entry name" value="Spore Coat Polysaccharide Biosynthesis Protein SpsA, Chain A"/>
    <property type="match status" value="1"/>
</dbReference>
<keyword evidence="6" id="KW-1133">Transmembrane helix</keyword>
<keyword evidence="7 9" id="KW-0333">Golgi apparatus</keyword>
<dbReference type="SUPFAM" id="SSF53448">
    <property type="entry name" value="Nucleotide-diphospho-sugar transferases"/>
    <property type="match status" value="1"/>
</dbReference>
<evidence type="ECO:0000256" key="9">
    <source>
        <dbReference type="RuleBase" id="RU364016"/>
    </source>
</evidence>